<dbReference type="InterPro" id="IPR036127">
    <property type="entry name" value="CcmE-like_sf"/>
</dbReference>
<keyword evidence="2" id="KW-0479">Metal-binding</keyword>
<gene>
    <name evidence="5" type="ORF">FVW20_15725</name>
</gene>
<accession>A0ABS0J7P4</accession>
<dbReference type="InterPro" id="IPR012340">
    <property type="entry name" value="NA-bd_OB-fold"/>
</dbReference>
<evidence type="ECO:0000256" key="3">
    <source>
        <dbReference type="ARBA" id="ARBA00022748"/>
    </source>
</evidence>
<evidence type="ECO:0000256" key="2">
    <source>
        <dbReference type="ARBA" id="ARBA00022617"/>
    </source>
</evidence>
<dbReference type="RefSeq" id="WP_196610344.1">
    <property type="nucleotide sequence ID" value="NZ_VRYY01000573.1"/>
</dbReference>
<protein>
    <submittedName>
        <fullName evidence="5">Cytochrome c maturation protein CcmE</fullName>
    </submittedName>
</protein>
<sequence>MSKKNGKSLYLVALALFLGGVGYLVFSGFSQNSVYFLNVSEALAMPSDKLQSIRMFGTVAPEGIARLDDGPGVRFLLEDKDNPGQTVRVMYRGAVPDTFKEGVEVIVEGGMPQGGAAAEFRAKTLMTKCPSKYEKENRKG</sequence>
<dbReference type="InterPro" id="IPR004329">
    <property type="entry name" value="CcmE"/>
</dbReference>
<dbReference type="Pfam" id="PF03100">
    <property type="entry name" value="CcmE"/>
    <property type="match status" value="1"/>
</dbReference>
<comment type="caution">
    <text evidence="5">The sequence shown here is derived from an EMBL/GenBank/DDBJ whole genome shotgun (WGS) entry which is preliminary data.</text>
</comment>
<keyword evidence="2" id="KW-0408">Iron</keyword>
<evidence type="ECO:0000313" key="6">
    <source>
        <dbReference type="Proteomes" id="UP001194469"/>
    </source>
</evidence>
<keyword evidence="6" id="KW-1185">Reference proteome</keyword>
<name>A0ABS0J7P4_9BACT</name>
<dbReference type="SUPFAM" id="SSF82093">
    <property type="entry name" value="Heme chaperone CcmE"/>
    <property type="match status" value="1"/>
</dbReference>
<comment type="subcellular location">
    <subcellularLocation>
        <location evidence="1">Membrane</location>
    </subcellularLocation>
</comment>
<keyword evidence="4" id="KW-0472">Membrane</keyword>
<reference evidence="5 6" key="1">
    <citation type="submission" date="2019-08" db="EMBL/GenBank/DDBJ databases">
        <authorList>
            <person name="Luo N."/>
        </authorList>
    </citation>
    <scope>NUCLEOTIDE SEQUENCE [LARGE SCALE GENOMIC DNA]</scope>
    <source>
        <strain evidence="5 6">NCIMB 9442</strain>
    </source>
</reference>
<dbReference type="Proteomes" id="UP001194469">
    <property type="component" value="Unassembled WGS sequence"/>
</dbReference>
<dbReference type="EMBL" id="VRYY01000573">
    <property type="protein sequence ID" value="MBG3878419.1"/>
    <property type="molecule type" value="Genomic_DNA"/>
</dbReference>
<dbReference type="Gene3D" id="2.40.50.140">
    <property type="entry name" value="Nucleic acid-binding proteins"/>
    <property type="match status" value="1"/>
</dbReference>
<keyword evidence="2" id="KW-0349">Heme</keyword>
<organism evidence="5 6">
    <name type="scientific">Nitratidesulfovibrio oxamicus</name>
    <dbReference type="NCBI Taxonomy" id="32016"/>
    <lineage>
        <taxon>Bacteria</taxon>
        <taxon>Pseudomonadati</taxon>
        <taxon>Thermodesulfobacteriota</taxon>
        <taxon>Desulfovibrionia</taxon>
        <taxon>Desulfovibrionales</taxon>
        <taxon>Desulfovibrionaceae</taxon>
        <taxon>Nitratidesulfovibrio</taxon>
    </lineage>
</organism>
<evidence type="ECO:0000256" key="1">
    <source>
        <dbReference type="ARBA" id="ARBA00004370"/>
    </source>
</evidence>
<evidence type="ECO:0000313" key="5">
    <source>
        <dbReference type="EMBL" id="MBG3878419.1"/>
    </source>
</evidence>
<keyword evidence="3" id="KW-0201">Cytochrome c-type biogenesis</keyword>
<proteinExistence type="predicted"/>
<evidence type="ECO:0000256" key="4">
    <source>
        <dbReference type="ARBA" id="ARBA00023136"/>
    </source>
</evidence>